<comment type="caution">
    <text evidence="2">The sequence shown here is derived from an EMBL/GenBank/DDBJ whole genome shotgun (WGS) entry which is preliminary data.</text>
</comment>
<dbReference type="InterPro" id="IPR048667">
    <property type="entry name" value="Imm5-like"/>
</dbReference>
<evidence type="ECO:0000313" key="2">
    <source>
        <dbReference type="EMBL" id="HIV98510.1"/>
    </source>
</evidence>
<evidence type="ECO:0000259" key="1">
    <source>
        <dbReference type="Pfam" id="PF21805"/>
    </source>
</evidence>
<accession>A0A9D1PSX7</accession>
<dbReference type="Proteomes" id="UP000823936">
    <property type="component" value="Unassembled WGS sequence"/>
</dbReference>
<dbReference type="EMBL" id="DXHU01000006">
    <property type="protein sequence ID" value="HIV98510.1"/>
    <property type="molecule type" value="Genomic_DNA"/>
</dbReference>
<dbReference type="Pfam" id="PF21805">
    <property type="entry name" value="Imm5_like"/>
    <property type="match status" value="1"/>
</dbReference>
<proteinExistence type="predicted"/>
<name>A0A9D1PSX7_9SPIO</name>
<sequence length="176" mass="20388">MMDFSLERQRMKRKREIFFNKTSSSLLPLIEKIDSSERSIVTCFALNECKRISEYLVRLYNFSLLSEADAAVNEWAEGKRKIYDAKPYILALHRVANIIEDKSDAYLFHALAQGYSTVHTPRHAIGIAFYELTAMMKKGASDDELEKKIDSYFISLSEAERKAGEHTWAKFIRNSF</sequence>
<protein>
    <recommendedName>
        <fullName evidence="1">Imm-5-like domain-containing protein</fullName>
    </recommendedName>
</protein>
<feature type="domain" description="Imm-5-like" evidence="1">
    <location>
        <begin position="32"/>
        <end position="151"/>
    </location>
</feature>
<reference evidence="2" key="2">
    <citation type="submission" date="2021-04" db="EMBL/GenBank/DDBJ databases">
        <authorList>
            <person name="Gilroy R."/>
        </authorList>
    </citation>
    <scope>NUCLEOTIDE SEQUENCE</scope>
    <source>
        <strain evidence="2">Gambia11-129</strain>
    </source>
</reference>
<reference evidence="2" key="1">
    <citation type="journal article" date="2021" name="PeerJ">
        <title>Extensive microbial diversity within the chicken gut microbiome revealed by metagenomics and culture.</title>
        <authorList>
            <person name="Gilroy R."/>
            <person name="Ravi A."/>
            <person name="Getino M."/>
            <person name="Pursley I."/>
            <person name="Horton D.L."/>
            <person name="Alikhan N.F."/>
            <person name="Baker D."/>
            <person name="Gharbi K."/>
            <person name="Hall N."/>
            <person name="Watson M."/>
            <person name="Adriaenssens E.M."/>
            <person name="Foster-Nyarko E."/>
            <person name="Jarju S."/>
            <person name="Secka A."/>
            <person name="Antonio M."/>
            <person name="Oren A."/>
            <person name="Chaudhuri R.R."/>
            <person name="La Ragione R."/>
            <person name="Hildebrand F."/>
            <person name="Pallen M.J."/>
        </authorList>
    </citation>
    <scope>NUCLEOTIDE SEQUENCE</scope>
    <source>
        <strain evidence="2">Gambia11-129</strain>
    </source>
</reference>
<gene>
    <name evidence="2" type="ORF">IAB12_01870</name>
</gene>
<dbReference type="AlphaFoldDB" id="A0A9D1PSX7"/>
<organism evidence="2 3">
    <name type="scientific">Candidatus Ornithospirochaeta avicola</name>
    <dbReference type="NCBI Taxonomy" id="2840896"/>
    <lineage>
        <taxon>Bacteria</taxon>
        <taxon>Pseudomonadati</taxon>
        <taxon>Spirochaetota</taxon>
        <taxon>Spirochaetia</taxon>
        <taxon>Spirochaetales</taxon>
        <taxon>Spirochaetaceae</taxon>
        <taxon>Spirochaetaceae incertae sedis</taxon>
        <taxon>Candidatus Ornithospirochaeta</taxon>
    </lineage>
</organism>
<evidence type="ECO:0000313" key="3">
    <source>
        <dbReference type="Proteomes" id="UP000823936"/>
    </source>
</evidence>